<dbReference type="CDD" id="cd04301">
    <property type="entry name" value="NAT_SF"/>
    <property type="match status" value="1"/>
</dbReference>
<reference evidence="4 5" key="1">
    <citation type="submission" date="2020-11" db="EMBL/GenBank/DDBJ databases">
        <title>Description of Pontivivens ytuae sp. nov. isolated from deep sea sediment of Mariana Trench.</title>
        <authorList>
            <person name="Wang Z."/>
            <person name="Sun Q.-L."/>
            <person name="Xu X.-D."/>
            <person name="Tang Y.-Z."/>
            <person name="Zhang J."/>
        </authorList>
    </citation>
    <scope>NUCLEOTIDE SEQUENCE [LARGE SCALE GENOMIC DNA]</scope>
    <source>
        <strain evidence="4 5">MT2928</strain>
    </source>
</reference>
<feature type="domain" description="N-acetyltransferase" evidence="3">
    <location>
        <begin position="3"/>
        <end position="175"/>
    </location>
</feature>
<name>A0A7S9LUI6_9RHOB</name>
<dbReference type="Proteomes" id="UP000594800">
    <property type="component" value="Chromosome"/>
</dbReference>
<dbReference type="InterPro" id="IPR051016">
    <property type="entry name" value="Diverse_Substrate_AcTransf"/>
</dbReference>
<dbReference type="InterPro" id="IPR016181">
    <property type="entry name" value="Acyl_CoA_acyltransferase"/>
</dbReference>
<dbReference type="Gene3D" id="3.40.630.30">
    <property type="match status" value="1"/>
</dbReference>
<proteinExistence type="predicted"/>
<keyword evidence="5" id="KW-1185">Reference proteome</keyword>
<gene>
    <name evidence="4" type="ORF">I0K15_06725</name>
</gene>
<evidence type="ECO:0000313" key="5">
    <source>
        <dbReference type="Proteomes" id="UP000594800"/>
    </source>
</evidence>
<dbReference type="PROSITE" id="PS51186">
    <property type="entry name" value="GNAT"/>
    <property type="match status" value="1"/>
</dbReference>
<keyword evidence="1 4" id="KW-0808">Transferase</keyword>
<evidence type="ECO:0000256" key="2">
    <source>
        <dbReference type="ARBA" id="ARBA00023315"/>
    </source>
</evidence>
<dbReference type="GO" id="GO:0008080">
    <property type="term" value="F:N-acetyltransferase activity"/>
    <property type="evidence" value="ECO:0007669"/>
    <property type="project" value="TreeGrafter"/>
</dbReference>
<organism evidence="4 5">
    <name type="scientific">Pontivivens ytuae</name>
    <dbReference type="NCBI Taxonomy" id="2789856"/>
    <lineage>
        <taxon>Bacteria</taxon>
        <taxon>Pseudomonadati</taxon>
        <taxon>Pseudomonadota</taxon>
        <taxon>Alphaproteobacteria</taxon>
        <taxon>Rhodobacterales</taxon>
        <taxon>Paracoccaceae</taxon>
        <taxon>Pontivivens</taxon>
    </lineage>
</organism>
<dbReference type="RefSeq" id="WP_196104622.1">
    <property type="nucleotide sequence ID" value="NZ_CP064942.1"/>
</dbReference>
<dbReference type="AlphaFoldDB" id="A0A7S9LUI6"/>
<dbReference type="SUPFAM" id="SSF55729">
    <property type="entry name" value="Acyl-CoA N-acyltransferases (Nat)"/>
    <property type="match status" value="1"/>
</dbReference>
<dbReference type="KEGG" id="poz:I0K15_06725"/>
<sequence length="185" mass="20649">MVPTVECAVWEDLPDILLLQQQTHDWHSRRFPEAFPPWELGRDMCLVALRKHFPRKWVVGPMRPSKSAFVIRDAGGVAGHCLTRLWTEPMHGRSVLYIEDITVRDTTRGQGLGQRLLDHAAAMAKVERCSGISATIWGGNEASRMLFERNGYGVVQMDMFRSIGMDSGVEADDAEASSGPEEALP</sequence>
<dbReference type="PANTHER" id="PTHR10545">
    <property type="entry name" value="DIAMINE N-ACETYLTRANSFERASE"/>
    <property type="match status" value="1"/>
</dbReference>
<dbReference type="Pfam" id="PF00583">
    <property type="entry name" value="Acetyltransf_1"/>
    <property type="match status" value="1"/>
</dbReference>
<evidence type="ECO:0000256" key="1">
    <source>
        <dbReference type="ARBA" id="ARBA00022679"/>
    </source>
</evidence>
<dbReference type="EMBL" id="CP064942">
    <property type="protein sequence ID" value="QPH55423.1"/>
    <property type="molecule type" value="Genomic_DNA"/>
</dbReference>
<keyword evidence="2" id="KW-0012">Acyltransferase</keyword>
<accession>A0A7S9LUI6</accession>
<evidence type="ECO:0000259" key="3">
    <source>
        <dbReference type="PROSITE" id="PS51186"/>
    </source>
</evidence>
<evidence type="ECO:0000313" key="4">
    <source>
        <dbReference type="EMBL" id="QPH55423.1"/>
    </source>
</evidence>
<dbReference type="InterPro" id="IPR000182">
    <property type="entry name" value="GNAT_dom"/>
</dbReference>
<dbReference type="PANTHER" id="PTHR10545:SF29">
    <property type="entry name" value="GH14572P-RELATED"/>
    <property type="match status" value="1"/>
</dbReference>
<protein>
    <submittedName>
        <fullName evidence="4">GNAT family N-acetyltransferase</fullName>
    </submittedName>
</protein>